<keyword evidence="2" id="KW-0732">Signal</keyword>
<proteinExistence type="predicted"/>
<feature type="chain" id="PRO_5039499631" description="SnoaL-like domain-containing protein" evidence="2">
    <location>
        <begin position="21"/>
        <end position="218"/>
    </location>
</feature>
<comment type="caution">
    <text evidence="3">The sequence shown here is derived from an EMBL/GenBank/DDBJ whole genome shotgun (WGS) entry which is preliminary data.</text>
</comment>
<gene>
    <name evidence="3" type="ORF">HNP84_004449</name>
</gene>
<dbReference type="EMBL" id="JACHGN010000009">
    <property type="protein sequence ID" value="MBB5134715.1"/>
    <property type="molecule type" value="Genomic_DNA"/>
</dbReference>
<accession>A0A840PFA0</accession>
<organism evidence="3 4">
    <name type="scientific">Thermocatellispora tengchongensis</name>
    <dbReference type="NCBI Taxonomy" id="1073253"/>
    <lineage>
        <taxon>Bacteria</taxon>
        <taxon>Bacillati</taxon>
        <taxon>Actinomycetota</taxon>
        <taxon>Actinomycetes</taxon>
        <taxon>Streptosporangiales</taxon>
        <taxon>Streptosporangiaceae</taxon>
        <taxon>Thermocatellispora</taxon>
    </lineage>
</organism>
<evidence type="ECO:0000313" key="3">
    <source>
        <dbReference type="EMBL" id="MBB5134715.1"/>
    </source>
</evidence>
<dbReference type="Proteomes" id="UP000578449">
    <property type="component" value="Unassembled WGS sequence"/>
</dbReference>
<dbReference type="AlphaFoldDB" id="A0A840PFA0"/>
<evidence type="ECO:0008006" key="5">
    <source>
        <dbReference type="Google" id="ProtNLM"/>
    </source>
</evidence>
<protein>
    <recommendedName>
        <fullName evidence="5">SnoaL-like domain-containing protein</fullName>
    </recommendedName>
</protein>
<keyword evidence="4" id="KW-1185">Reference proteome</keyword>
<reference evidence="3 4" key="1">
    <citation type="submission" date="2020-08" db="EMBL/GenBank/DDBJ databases">
        <title>Genomic Encyclopedia of Type Strains, Phase IV (KMG-IV): sequencing the most valuable type-strain genomes for metagenomic binning, comparative biology and taxonomic classification.</title>
        <authorList>
            <person name="Goeker M."/>
        </authorList>
    </citation>
    <scope>NUCLEOTIDE SEQUENCE [LARGE SCALE GENOMIC DNA]</scope>
    <source>
        <strain evidence="3 4">DSM 45615</strain>
    </source>
</reference>
<feature type="signal peptide" evidence="2">
    <location>
        <begin position="1"/>
        <end position="20"/>
    </location>
</feature>
<dbReference type="RefSeq" id="WP_185051624.1">
    <property type="nucleotide sequence ID" value="NZ_BAABIX010000004.1"/>
</dbReference>
<sequence length="218" mass="23196">MRGGLLLTLVVAVLSASGCAGTGGDRPFVPGGGGASEVAASSAAPTPAGPRTETIAIGRAAKVLVEWPAALDPAQTEMIETYRDFYVDKWRAVVTRGRDQGYLEAMELEAAQGSAAWVKEFLDQRRSVRGTAKLYAMAVTSVTGETAAQVNVCVDESGLRLTDARTGDVLPAQPAWTRPPRSTYLQGAVVHRGDDGVWRIKALRYAVHPDERAKGCQR</sequence>
<name>A0A840PFA0_9ACTN</name>
<evidence type="ECO:0000256" key="2">
    <source>
        <dbReference type="SAM" id="SignalP"/>
    </source>
</evidence>
<evidence type="ECO:0000313" key="4">
    <source>
        <dbReference type="Proteomes" id="UP000578449"/>
    </source>
</evidence>
<feature type="compositionally biased region" description="Low complexity" evidence="1">
    <location>
        <begin position="36"/>
        <end position="50"/>
    </location>
</feature>
<evidence type="ECO:0000256" key="1">
    <source>
        <dbReference type="SAM" id="MobiDB-lite"/>
    </source>
</evidence>
<dbReference type="PROSITE" id="PS51257">
    <property type="entry name" value="PROKAR_LIPOPROTEIN"/>
    <property type="match status" value="1"/>
</dbReference>
<feature type="region of interest" description="Disordered" evidence="1">
    <location>
        <begin position="31"/>
        <end position="50"/>
    </location>
</feature>